<dbReference type="AlphaFoldDB" id="A0A916WS78"/>
<dbReference type="InterPro" id="IPR050707">
    <property type="entry name" value="HTH_MetabolicPath_Reg"/>
</dbReference>
<gene>
    <name evidence="7" type="ORF">GCM10011492_14660</name>
</gene>
<feature type="domain" description="IclR-ED" evidence="6">
    <location>
        <begin position="86"/>
        <end position="259"/>
    </location>
</feature>
<dbReference type="SUPFAM" id="SSF55781">
    <property type="entry name" value="GAF domain-like"/>
    <property type="match status" value="1"/>
</dbReference>
<evidence type="ECO:0000256" key="4">
    <source>
        <dbReference type="SAM" id="MobiDB-lite"/>
    </source>
</evidence>
<comment type="caution">
    <text evidence="7">The sequence shown here is derived from an EMBL/GenBank/DDBJ whole genome shotgun (WGS) entry which is preliminary data.</text>
</comment>
<reference evidence="7" key="1">
    <citation type="journal article" date="2014" name="Int. J. Syst. Evol. Microbiol.">
        <title>Complete genome sequence of Corynebacterium casei LMG S-19264T (=DSM 44701T), isolated from a smear-ripened cheese.</title>
        <authorList>
            <consortium name="US DOE Joint Genome Institute (JGI-PGF)"/>
            <person name="Walter F."/>
            <person name="Albersmeier A."/>
            <person name="Kalinowski J."/>
            <person name="Ruckert C."/>
        </authorList>
    </citation>
    <scope>NUCLEOTIDE SEQUENCE</scope>
    <source>
        <strain evidence="7">CGMCC 1.15085</strain>
    </source>
</reference>
<dbReference type="InterPro" id="IPR036388">
    <property type="entry name" value="WH-like_DNA-bd_sf"/>
</dbReference>
<dbReference type="PANTHER" id="PTHR30136:SF24">
    <property type="entry name" value="HTH-TYPE TRANSCRIPTIONAL REPRESSOR ALLR"/>
    <property type="match status" value="1"/>
</dbReference>
<dbReference type="Gene3D" id="1.10.10.10">
    <property type="entry name" value="Winged helix-like DNA-binding domain superfamily/Winged helix DNA-binding domain"/>
    <property type="match status" value="1"/>
</dbReference>
<dbReference type="PROSITE" id="PS51078">
    <property type="entry name" value="ICLR_ED"/>
    <property type="match status" value="1"/>
</dbReference>
<reference evidence="7" key="2">
    <citation type="submission" date="2020-09" db="EMBL/GenBank/DDBJ databases">
        <authorList>
            <person name="Sun Q."/>
            <person name="Zhou Y."/>
        </authorList>
    </citation>
    <scope>NUCLEOTIDE SEQUENCE</scope>
    <source>
        <strain evidence="7">CGMCC 1.15085</strain>
    </source>
</reference>
<dbReference type="InterPro" id="IPR005471">
    <property type="entry name" value="Tscrpt_reg_IclR_N"/>
</dbReference>
<feature type="compositionally biased region" description="Basic and acidic residues" evidence="4">
    <location>
        <begin position="1"/>
        <end position="11"/>
    </location>
</feature>
<evidence type="ECO:0000256" key="3">
    <source>
        <dbReference type="ARBA" id="ARBA00023163"/>
    </source>
</evidence>
<evidence type="ECO:0000259" key="6">
    <source>
        <dbReference type="PROSITE" id="PS51078"/>
    </source>
</evidence>
<keyword evidence="3" id="KW-0804">Transcription</keyword>
<dbReference type="InterPro" id="IPR029016">
    <property type="entry name" value="GAF-like_dom_sf"/>
</dbReference>
<feature type="compositionally biased region" description="Polar residues" evidence="4">
    <location>
        <begin position="12"/>
        <end position="24"/>
    </location>
</feature>
<name>A0A916WS78_9MICO</name>
<dbReference type="GO" id="GO:0003700">
    <property type="term" value="F:DNA-binding transcription factor activity"/>
    <property type="evidence" value="ECO:0007669"/>
    <property type="project" value="TreeGrafter"/>
</dbReference>
<evidence type="ECO:0000259" key="5">
    <source>
        <dbReference type="PROSITE" id="PS51077"/>
    </source>
</evidence>
<dbReference type="Pfam" id="PF09339">
    <property type="entry name" value="HTH_IclR"/>
    <property type="match status" value="1"/>
</dbReference>
<dbReference type="PROSITE" id="PS51077">
    <property type="entry name" value="HTH_ICLR"/>
    <property type="match status" value="1"/>
</dbReference>
<dbReference type="SMART" id="SM00346">
    <property type="entry name" value="HTH_ICLR"/>
    <property type="match status" value="1"/>
</dbReference>
<keyword evidence="2" id="KW-0238">DNA-binding</keyword>
<dbReference type="InterPro" id="IPR014757">
    <property type="entry name" value="Tscrpt_reg_IclR_C"/>
</dbReference>
<accession>A0A916WS78</accession>
<feature type="domain" description="HTH iclR-type" evidence="5">
    <location>
        <begin position="23"/>
        <end position="85"/>
    </location>
</feature>
<keyword evidence="8" id="KW-1185">Reference proteome</keyword>
<dbReference type="Pfam" id="PF01614">
    <property type="entry name" value="IclR_C"/>
    <property type="match status" value="1"/>
</dbReference>
<dbReference type="Proteomes" id="UP000636793">
    <property type="component" value="Unassembled WGS sequence"/>
</dbReference>
<feature type="region of interest" description="Disordered" evidence="4">
    <location>
        <begin position="1"/>
        <end position="24"/>
    </location>
</feature>
<dbReference type="GO" id="GO:0045892">
    <property type="term" value="P:negative regulation of DNA-templated transcription"/>
    <property type="evidence" value="ECO:0007669"/>
    <property type="project" value="TreeGrafter"/>
</dbReference>
<dbReference type="EMBL" id="BMHI01000002">
    <property type="protein sequence ID" value="GGB25606.1"/>
    <property type="molecule type" value="Genomic_DNA"/>
</dbReference>
<dbReference type="Gene3D" id="3.30.450.40">
    <property type="match status" value="1"/>
</dbReference>
<dbReference type="GO" id="GO:0003677">
    <property type="term" value="F:DNA binding"/>
    <property type="evidence" value="ECO:0007669"/>
    <property type="project" value="UniProtKB-KW"/>
</dbReference>
<organism evidence="7 8">
    <name type="scientific">Flexivirga endophytica</name>
    <dbReference type="NCBI Taxonomy" id="1849103"/>
    <lineage>
        <taxon>Bacteria</taxon>
        <taxon>Bacillati</taxon>
        <taxon>Actinomycetota</taxon>
        <taxon>Actinomycetes</taxon>
        <taxon>Micrococcales</taxon>
        <taxon>Dermacoccaceae</taxon>
        <taxon>Flexivirga</taxon>
    </lineage>
</organism>
<keyword evidence="1" id="KW-0805">Transcription regulation</keyword>
<dbReference type="SUPFAM" id="SSF46785">
    <property type="entry name" value="Winged helix' DNA-binding domain"/>
    <property type="match status" value="1"/>
</dbReference>
<dbReference type="PANTHER" id="PTHR30136">
    <property type="entry name" value="HELIX-TURN-HELIX TRANSCRIPTIONAL REGULATOR, ICLR FAMILY"/>
    <property type="match status" value="1"/>
</dbReference>
<evidence type="ECO:0000313" key="7">
    <source>
        <dbReference type="EMBL" id="GGB25606.1"/>
    </source>
</evidence>
<sequence length="266" mass="28499">MEVHTVRDTDGRGQSMTTTPRGSSPVATAMAVLRCFSPERPVLGVVEIAEEIGLHKSSVSRMMTTLEAEDLVEQDPLSKKFRLGLGLLSVAGSLLANLDVRRAALPVLTGLTERTGETSSLVIWDGFDAVIVEQVPSANPIKHATELGTRFSTVQDASVRVRLAALPEGEREAFFAAASRSRAAYQRLVRADRDGIAVNNGDTTPDEVGVAATVRDHRGRLIAAILIAVPRYRVDTERLSALCDACRGAADELTRALGGTPEQRTA</sequence>
<evidence type="ECO:0000256" key="2">
    <source>
        <dbReference type="ARBA" id="ARBA00023125"/>
    </source>
</evidence>
<evidence type="ECO:0000256" key="1">
    <source>
        <dbReference type="ARBA" id="ARBA00023015"/>
    </source>
</evidence>
<protein>
    <submittedName>
        <fullName evidence="7">IclR family transcriptional regulator</fullName>
    </submittedName>
</protein>
<dbReference type="InterPro" id="IPR036390">
    <property type="entry name" value="WH_DNA-bd_sf"/>
</dbReference>
<evidence type="ECO:0000313" key="8">
    <source>
        <dbReference type="Proteomes" id="UP000636793"/>
    </source>
</evidence>
<proteinExistence type="predicted"/>